<dbReference type="Gene3D" id="3.40.50.1000">
    <property type="entry name" value="HAD superfamily/HAD-like"/>
    <property type="match status" value="1"/>
</dbReference>
<proteinExistence type="predicted"/>
<evidence type="ECO:0000313" key="2">
    <source>
        <dbReference type="Proteomes" id="UP001352263"/>
    </source>
</evidence>
<dbReference type="Gene3D" id="3.90.1070.10">
    <property type="match status" value="1"/>
</dbReference>
<dbReference type="EMBL" id="JAWIIV010000007">
    <property type="protein sequence ID" value="MEC4719718.1"/>
    <property type="molecule type" value="Genomic_DNA"/>
</dbReference>
<sequence>MKPLAEWPREQRRELRGILTDIDDTLTTAGALTPPVLQALNALRESGLQVIAVTGRPTYWAMPLLRLCRFDAVIAENGASAFWIGEQGRMQSRFYADETSRRQHRMALEALVPVLRGRFPQLQVADDAPLRIGDLAFDIGENIPPLPEATVAGILACIREQGFHATASSIHAHAAPMPFCKQAASERLLRDVFGVGDETARLQYAFVGDSGNDARMFAHYPQAIGVANVRRHLPLLDAAPAYVTVSECGAGFVEVADAILASR</sequence>
<protein>
    <submittedName>
        <fullName evidence="1">HAD-IIB family hydrolase</fullName>
    </submittedName>
</protein>
<dbReference type="SUPFAM" id="SSF56784">
    <property type="entry name" value="HAD-like"/>
    <property type="match status" value="1"/>
</dbReference>
<dbReference type="Proteomes" id="UP001352263">
    <property type="component" value="Unassembled WGS sequence"/>
</dbReference>
<organism evidence="1 2">
    <name type="scientific">Noviherbaspirillum album</name>
    <dbReference type="NCBI Taxonomy" id="3080276"/>
    <lineage>
        <taxon>Bacteria</taxon>
        <taxon>Pseudomonadati</taxon>
        <taxon>Pseudomonadota</taxon>
        <taxon>Betaproteobacteria</taxon>
        <taxon>Burkholderiales</taxon>
        <taxon>Oxalobacteraceae</taxon>
        <taxon>Noviherbaspirillum</taxon>
    </lineage>
</organism>
<dbReference type="PANTHER" id="PTHR10000:SF8">
    <property type="entry name" value="HAD SUPERFAMILY HYDROLASE-LIKE, TYPE 3"/>
    <property type="match status" value="1"/>
</dbReference>
<name>A0ABU6J8G3_9BURK</name>
<dbReference type="NCBIfam" id="TIGR01484">
    <property type="entry name" value="HAD-SF-IIB"/>
    <property type="match status" value="1"/>
</dbReference>
<keyword evidence="2" id="KW-1185">Reference proteome</keyword>
<keyword evidence="1" id="KW-0378">Hydrolase</keyword>
<dbReference type="InterPro" id="IPR023214">
    <property type="entry name" value="HAD_sf"/>
</dbReference>
<dbReference type="RefSeq" id="WP_326506425.1">
    <property type="nucleotide sequence ID" value="NZ_JAWIIV010000007.1"/>
</dbReference>
<dbReference type="GO" id="GO:0016787">
    <property type="term" value="F:hydrolase activity"/>
    <property type="evidence" value="ECO:0007669"/>
    <property type="project" value="UniProtKB-KW"/>
</dbReference>
<dbReference type="InterPro" id="IPR006379">
    <property type="entry name" value="HAD-SF_hydro_IIB"/>
</dbReference>
<reference evidence="1 2" key="1">
    <citation type="submission" date="2023-10" db="EMBL/GenBank/DDBJ databases">
        <title>Noviherbaspirillum sp. CPCC 100848 genome assembly.</title>
        <authorList>
            <person name="Li X.Y."/>
            <person name="Fang X.M."/>
        </authorList>
    </citation>
    <scope>NUCLEOTIDE SEQUENCE [LARGE SCALE GENOMIC DNA]</scope>
    <source>
        <strain evidence="1 2">CPCC 100848</strain>
    </source>
</reference>
<comment type="caution">
    <text evidence="1">The sequence shown here is derived from an EMBL/GenBank/DDBJ whole genome shotgun (WGS) entry which is preliminary data.</text>
</comment>
<accession>A0ABU6J8G3</accession>
<dbReference type="Pfam" id="PF08282">
    <property type="entry name" value="Hydrolase_3"/>
    <property type="match status" value="1"/>
</dbReference>
<dbReference type="InterPro" id="IPR036412">
    <property type="entry name" value="HAD-like_sf"/>
</dbReference>
<gene>
    <name evidence="1" type="ORF">RY831_11205</name>
</gene>
<dbReference type="PANTHER" id="PTHR10000">
    <property type="entry name" value="PHOSPHOSERINE PHOSPHATASE"/>
    <property type="match status" value="1"/>
</dbReference>
<evidence type="ECO:0000313" key="1">
    <source>
        <dbReference type="EMBL" id="MEC4719718.1"/>
    </source>
</evidence>